<gene>
    <name evidence="1" type="ORF">ACFPJ6_04240</name>
</gene>
<reference evidence="2" key="1">
    <citation type="journal article" date="2019" name="Int. J. Syst. Evol. Microbiol.">
        <title>The Global Catalogue of Microorganisms (GCM) 10K type strain sequencing project: providing services to taxonomists for standard genome sequencing and annotation.</title>
        <authorList>
            <consortium name="The Broad Institute Genomics Platform"/>
            <consortium name="The Broad Institute Genome Sequencing Center for Infectious Disease"/>
            <person name="Wu L."/>
            <person name="Ma J."/>
        </authorList>
    </citation>
    <scope>NUCLEOTIDE SEQUENCE [LARGE SCALE GENOMIC DNA]</scope>
    <source>
        <strain evidence="2">CCUG 43114</strain>
    </source>
</reference>
<name>A0ABW0GJF3_9MICO</name>
<proteinExistence type="predicted"/>
<keyword evidence="2" id="KW-1185">Reference proteome</keyword>
<sequence>MSVFARAPRLPEPVVRAASLEPGERVLAVSRVEGGWTFATTHRLHVVTTLGADGAPDTARAVRWVDVRTATTVPEERLLDVRLVDGARWAVPVGHRPRRLPETVRERVQNSVVQTYSVDVGRGRSVHVVARRTPEEQVSLQVSADRGVDLSEPEVATSVARARDALRRELGLPD</sequence>
<evidence type="ECO:0000313" key="1">
    <source>
        <dbReference type="EMBL" id="MFC5379993.1"/>
    </source>
</evidence>
<dbReference type="RefSeq" id="WP_340271456.1">
    <property type="nucleotide sequence ID" value="NZ_JBBEOG010000011.1"/>
</dbReference>
<comment type="caution">
    <text evidence="1">The sequence shown here is derived from an EMBL/GenBank/DDBJ whole genome shotgun (WGS) entry which is preliminary data.</text>
</comment>
<dbReference type="EMBL" id="JBHSLD010000004">
    <property type="protein sequence ID" value="MFC5379993.1"/>
    <property type="molecule type" value="Genomic_DNA"/>
</dbReference>
<evidence type="ECO:0000313" key="2">
    <source>
        <dbReference type="Proteomes" id="UP001596122"/>
    </source>
</evidence>
<accession>A0ABW0GJF3</accession>
<dbReference type="Proteomes" id="UP001596122">
    <property type="component" value="Unassembled WGS sequence"/>
</dbReference>
<organism evidence="1 2">
    <name type="scientific">Aquipuribacter nitratireducens</name>
    <dbReference type="NCBI Taxonomy" id="650104"/>
    <lineage>
        <taxon>Bacteria</taxon>
        <taxon>Bacillati</taxon>
        <taxon>Actinomycetota</taxon>
        <taxon>Actinomycetes</taxon>
        <taxon>Micrococcales</taxon>
        <taxon>Intrasporangiaceae</taxon>
        <taxon>Aquipuribacter</taxon>
    </lineage>
</organism>
<protein>
    <submittedName>
        <fullName evidence="1">Uncharacterized protein</fullName>
    </submittedName>
</protein>